<dbReference type="InterPro" id="IPR007712">
    <property type="entry name" value="RelE/ParE_toxin"/>
</dbReference>
<dbReference type="Proteomes" id="UP001255185">
    <property type="component" value="Unassembled WGS sequence"/>
</dbReference>
<accession>A0ABU1TK58</accession>
<dbReference type="InterPro" id="IPR035093">
    <property type="entry name" value="RelE/ParE_toxin_dom_sf"/>
</dbReference>
<reference evidence="2 3" key="1">
    <citation type="submission" date="2023-07" db="EMBL/GenBank/DDBJ databases">
        <title>Sorghum-associated microbial communities from plants grown in Nebraska, USA.</title>
        <authorList>
            <person name="Schachtman D."/>
        </authorList>
    </citation>
    <scope>NUCLEOTIDE SEQUENCE [LARGE SCALE GENOMIC DNA]</scope>
    <source>
        <strain evidence="2 3">3773</strain>
    </source>
</reference>
<dbReference type="RefSeq" id="WP_310023911.1">
    <property type="nucleotide sequence ID" value="NZ_JAVDVI010000001.1"/>
</dbReference>
<dbReference type="GO" id="GO:0016787">
    <property type="term" value="F:hydrolase activity"/>
    <property type="evidence" value="ECO:0007669"/>
    <property type="project" value="UniProtKB-KW"/>
</dbReference>
<keyword evidence="3" id="KW-1185">Reference proteome</keyword>
<keyword evidence="2" id="KW-0378">Hydrolase</keyword>
<proteinExistence type="predicted"/>
<dbReference type="Gene3D" id="3.30.2310.20">
    <property type="entry name" value="RelE-like"/>
    <property type="match status" value="1"/>
</dbReference>
<comment type="caution">
    <text evidence="2">The sequence shown here is derived from an EMBL/GenBank/DDBJ whole genome shotgun (WGS) entry which is preliminary data.</text>
</comment>
<gene>
    <name evidence="2" type="ORF">J2X31_000363</name>
</gene>
<name>A0ABU1TK58_9FLAO</name>
<dbReference type="EMBL" id="JAVDVI010000001">
    <property type="protein sequence ID" value="MDR6966370.1"/>
    <property type="molecule type" value="Genomic_DNA"/>
</dbReference>
<evidence type="ECO:0000313" key="3">
    <source>
        <dbReference type="Proteomes" id="UP001255185"/>
    </source>
</evidence>
<dbReference type="Pfam" id="PF05016">
    <property type="entry name" value="ParE_toxin"/>
    <property type="match status" value="1"/>
</dbReference>
<evidence type="ECO:0000313" key="2">
    <source>
        <dbReference type="EMBL" id="MDR6966370.1"/>
    </source>
</evidence>
<keyword evidence="1" id="KW-1277">Toxin-antitoxin system</keyword>
<dbReference type="EC" id="3.1.-.-" evidence="2"/>
<sequence>MAKKEIVWSSLAEIQLQTVLEFYSERNGNSNYSLKLLDEVENLLETISHSELIGRLTSNKYTRVIPLKTYLIFYEVNNDRIEIVAFWDNRQDSESRKVK</sequence>
<organism evidence="2 3">
    <name type="scientific">Flavobacterium arsenatis</name>
    <dbReference type="NCBI Taxonomy" id="1484332"/>
    <lineage>
        <taxon>Bacteria</taxon>
        <taxon>Pseudomonadati</taxon>
        <taxon>Bacteroidota</taxon>
        <taxon>Flavobacteriia</taxon>
        <taxon>Flavobacteriales</taxon>
        <taxon>Flavobacteriaceae</taxon>
        <taxon>Flavobacterium</taxon>
    </lineage>
</organism>
<evidence type="ECO:0000256" key="1">
    <source>
        <dbReference type="ARBA" id="ARBA00022649"/>
    </source>
</evidence>
<protein>
    <submittedName>
        <fullName evidence="2">Toxin YoeB</fullName>
        <ecNumber evidence="2">3.1.-.-</ecNumber>
    </submittedName>
</protein>